<comment type="caution">
    <text evidence="2">The sequence shown here is derived from an EMBL/GenBank/DDBJ whole genome shotgun (WGS) entry which is preliminary data.</text>
</comment>
<accession>A0A934K4N8</accession>
<gene>
    <name evidence="2" type="ORF">JF922_20230</name>
</gene>
<organism evidence="2 3">
    <name type="scientific">Candidatus Nephthysia bennettiae</name>
    <dbReference type="NCBI Taxonomy" id="3127016"/>
    <lineage>
        <taxon>Bacteria</taxon>
        <taxon>Bacillati</taxon>
        <taxon>Candidatus Dormiibacterota</taxon>
        <taxon>Candidatus Dormibacteria</taxon>
        <taxon>Candidatus Dormibacterales</taxon>
        <taxon>Candidatus Dormibacteraceae</taxon>
        <taxon>Candidatus Nephthysia</taxon>
    </lineage>
</organism>
<dbReference type="AlphaFoldDB" id="A0A934K4N8"/>
<dbReference type="SUPFAM" id="SSF50969">
    <property type="entry name" value="YVTN repeat-like/Quinoprotein amine dehydrogenase"/>
    <property type="match status" value="1"/>
</dbReference>
<evidence type="ECO:0008006" key="4">
    <source>
        <dbReference type="Google" id="ProtNLM"/>
    </source>
</evidence>
<name>A0A934K4N8_9BACT</name>
<dbReference type="InterPro" id="IPR015943">
    <property type="entry name" value="WD40/YVTN_repeat-like_dom_sf"/>
</dbReference>
<feature type="signal peptide" evidence="1">
    <location>
        <begin position="1"/>
        <end position="22"/>
    </location>
</feature>
<dbReference type="RefSeq" id="WP_338204191.1">
    <property type="nucleotide sequence ID" value="NZ_JAEKNR010000201.1"/>
</dbReference>
<keyword evidence="3" id="KW-1185">Reference proteome</keyword>
<dbReference type="EMBL" id="JAEKNR010000201">
    <property type="protein sequence ID" value="MBJ7600387.1"/>
    <property type="molecule type" value="Genomic_DNA"/>
</dbReference>
<reference evidence="2" key="1">
    <citation type="submission" date="2020-10" db="EMBL/GenBank/DDBJ databases">
        <title>Ca. Dormibacterota MAGs.</title>
        <authorList>
            <person name="Montgomery K."/>
        </authorList>
    </citation>
    <scope>NUCLEOTIDE SEQUENCE [LARGE SCALE GENOMIC DNA]</scope>
    <source>
        <strain evidence="2">SC8812_S17_10</strain>
    </source>
</reference>
<sequence length="411" mass="42706">MRPMLALLAATFTVLTSGAACATDTRPAAGAPTRSPLGPPGNAALYLSDGSVVSVVDGATGQVQRRMPAGAPSPDWKRLYSVAGSYANVQLRVVDTATGAIVHALPVPDWASEARLSANGSWLALVSKPDPRAPVTHFQVRDTELVGTPRDVQLPGAFVFDGLSGDGQRLFVLQLRPDGSYQVKLYDLAAQRLLPEAIVDKSDGSTVMSGASVHSFTTADGQEQLTLYERDARNQSFVHVLPVGTATEFAYCVDLPAPGSNWTLSPAPDGRHFYAVNMVSEAVVTLTADGLTPPQVSGGHVDAGTSRLGLVRDAEAKEAGQRTAATVSADGGTLFAGTGDRVVRIDPATLRAGAAGRLAGEEVTSLAAGRSGWLYATTAAGRLLRIDPGSMRVAWTSSPAFKGSSILRTAG</sequence>
<evidence type="ECO:0000313" key="3">
    <source>
        <dbReference type="Proteomes" id="UP000612893"/>
    </source>
</evidence>
<protein>
    <recommendedName>
        <fullName evidence="4">3-carboxymuconate cyclase</fullName>
    </recommendedName>
</protein>
<evidence type="ECO:0000313" key="2">
    <source>
        <dbReference type="EMBL" id="MBJ7600387.1"/>
    </source>
</evidence>
<dbReference type="Gene3D" id="2.130.10.10">
    <property type="entry name" value="YVTN repeat-like/Quinoprotein amine dehydrogenase"/>
    <property type="match status" value="1"/>
</dbReference>
<dbReference type="InterPro" id="IPR011044">
    <property type="entry name" value="Quino_amine_DH_bsu"/>
</dbReference>
<keyword evidence="1" id="KW-0732">Signal</keyword>
<evidence type="ECO:0000256" key="1">
    <source>
        <dbReference type="SAM" id="SignalP"/>
    </source>
</evidence>
<proteinExistence type="predicted"/>
<dbReference type="PROSITE" id="PS51257">
    <property type="entry name" value="PROKAR_LIPOPROTEIN"/>
    <property type="match status" value="1"/>
</dbReference>
<dbReference type="Proteomes" id="UP000612893">
    <property type="component" value="Unassembled WGS sequence"/>
</dbReference>
<feature type="chain" id="PRO_5036767238" description="3-carboxymuconate cyclase" evidence="1">
    <location>
        <begin position="23"/>
        <end position="411"/>
    </location>
</feature>